<keyword evidence="6" id="KW-1185">Reference proteome</keyword>
<dbReference type="Gene3D" id="1.10.10.10">
    <property type="entry name" value="Winged helix-like DNA-binding domain superfamily/Winged helix DNA-binding domain"/>
    <property type="match status" value="1"/>
</dbReference>
<dbReference type="InterPro" id="IPR001034">
    <property type="entry name" value="DeoR_HTH"/>
</dbReference>
<dbReference type="Gene3D" id="3.40.50.2300">
    <property type="match status" value="2"/>
</dbReference>
<dbReference type="SUPFAM" id="SSF46785">
    <property type="entry name" value="Winged helix' DNA-binding domain"/>
    <property type="match status" value="1"/>
</dbReference>
<dbReference type="SMART" id="SM00420">
    <property type="entry name" value="HTH_DEOR"/>
    <property type="match status" value="1"/>
</dbReference>
<dbReference type="GO" id="GO:0003700">
    <property type="term" value="F:DNA-binding transcription factor activity"/>
    <property type="evidence" value="ECO:0007669"/>
    <property type="project" value="InterPro"/>
</dbReference>
<dbReference type="PANTHER" id="PTHR30146:SF155">
    <property type="entry name" value="ALANINE RACEMASE"/>
    <property type="match status" value="1"/>
</dbReference>
<dbReference type="RefSeq" id="WP_218881861.1">
    <property type="nucleotide sequence ID" value="NZ_BAAALL010000009.1"/>
</dbReference>
<evidence type="ECO:0000313" key="5">
    <source>
        <dbReference type="EMBL" id="NYJ76973.1"/>
    </source>
</evidence>
<dbReference type="SUPFAM" id="SSF53822">
    <property type="entry name" value="Periplasmic binding protein-like I"/>
    <property type="match status" value="1"/>
</dbReference>
<keyword evidence="1" id="KW-0805">Transcription regulation</keyword>
<dbReference type="GO" id="GO:0000976">
    <property type="term" value="F:transcription cis-regulatory region binding"/>
    <property type="evidence" value="ECO:0007669"/>
    <property type="project" value="TreeGrafter"/>
</dbReference>
<dbReference type="InterPro" id="IPR018356">
    <property type="entry name" value="Tscrpt_reg_HTH_DeoR_CS"/>
</dbReference>
<dbReference type="Pfam" id="PF08220">
    <property type="entry name" value="HTH_DeoR"/>
    <property type="match status" value="1"/>
</dbReference>
<comment type="caution">
    <text evidence="5">The sequence shown here is derived from an EMBL/GenBank/DDBJ whole genome shotgun (WGS) entry which is preliminary data.</text>
</comment>
<dbReference type="PROSITE" id="PS00894">
    <property type="entry name" value="HTH_DEOR_1"/>
    <property type="match status" value="1"/>
</dbReference>
<reference evidence="5 6" key="1">
    <citation type="submission" date="2020-07" db="EMBL/GenBank/DDBJ databases">
        <title>Sequencing the genomes of 1000 actinobacteria strains.</title>
        <authorList>
            <person name="Klenk H.-P."/>
        </authorList>
    </citation>
    <scope>NUCLEOTIDE SEQUENCE [LARGE SCALE GENOMIC DNA]</scope>
    <source>
        <strain evidence="5 6">DSM 15475</strain>
    </source>
</reference>
<protein>
    <submittedName>
        <fullName evidence="5">DNA-binding LacI/PurR family transcriptional regulator</fullName>
    </submittedName>
</protein>
<dbReference type="InterPro" id="IPR028082">
    <property type="entry name" value="Peripla_BP_I"/>
</dbReference>
<sequence>MRESAEDRRQRILEIIDHRDEVKVAHLAALLGVSMVTVRRDLEALTRQGAVVRLHGKVTAPRRTTGEPAAADGAAGTVSIISPERHPYLNEVVQSARQSLQHAGYRVVLHLTPNERTPADHQWRHLIDDESDGLLLAPRWRSAEVMQAEAQALKDVALPTVLMERRPPRGPAWQHLDAVSSDHEHGVSLAVEHLVDLGHRRILLATRQDSPTARAVSTAFASVAAAHPQVEHHMSVLSSPDAAGEDHGAVVGAVQVAYPDHDDPSWLPRLLKDQGFTAALIHSDENALVLAHRLTAAGLSLPEDCAVVAYDDVVAGLGSVPLTAVAPPKAAVGQVAAQLLIERIRTQRKEQSWTPRRIELLPTLEVRDST</sequence>
<accession>A0A7Z0GJM6</accession>
<evidence type="ECO:0000259" key="4">
    <source>
        <dbReference type="PROSITE" id="PS51000"/>
    </source>
</evidence>
<keyword evidence="2 5" id="KW-0238">DNA-binding</keyword>
<dbReference type="Proteomes" id="UP000535437">
    <property type="component" value="Unassembled WGS sequence"/>
</dbReference>
<organism evidence="5 6">
    <name type="scientific">Nesterenkonia xinjiangensis</name>
    <dbReference type="NCBI Taxonomy" id="225327"/>
    <lineage>
        <taxon>Bacteria</taxon>
        <taxon>Bacillati</taxon>
        <taxon>Actinomycetota</taxon>
        <taxon>Actinomycetes</taxon>
        <taxon>Micrococcales</taxon>
        <taxon>Micrococcaceae</taxon>
        <taxon>Nesterenkonia</taxon>
    </lineage>
</organism>
<name>A0A7Z0GJM6_9MICC</name>
<evidence type="ECO:0000256" key="3">
    <source>
        <dbReference type="ARBA" id="ARBA00023163"/>
    </source>
</evidence>
<dbReference type="PROSITE" id="PS51000">
    <property type="entry name" value="HTH_DEOR_2"/>
    <property type="match status" value="1"/>
</dbReference>
<evidence type="ECO:0000313" key="6">
    <source>
        <dbReference type="Proteomes" id="UP000535437"/>
    </source>
</evidence>
<dbReference type="InterPro" id="IPR036390">
    <property type="entry name" value="WH_DNA-bd_sf"/>
</dbReference>
<dbReference type="PRINTS" id="PR00037">
    <property type="entry name" value="HTHLACR"/>
</dbReference>
<feature type="domain" description="HTH deoR-type" evidence="4">
    <location>
        <begin position="5"/>
        <end position="60"/>
    </location>
</feature>
<dbReference type="Pfam" id="PF13377">
    <property type="entry name" value="Peripla_BP_3"/>
    <property type="match status" value="1"/>
</dbReference>
<dbReference type="PANTHER" id="PTHR30146">
    <property type="entry name" value="LACI-RELATED TRANSCRIPTIONAL REPRESSOR"/>
    <property type="match status" value="1"/>
</dbReference>
<gene>
    <name evidence="5" type="ORF">HNR09_000384</name>
</gene>
<evidence type="ECO:0000256" key="1">
    <source>
        <dbReference type="ARBA" id="ARBA00023015"/>
    </source>
</evidence>
<keyword evidence="3" id="KW-0804">Transcription</keyword>
<dbReference type="InterPro" id="IPR036388">
    <property type="entry name" value="WH-like_DNA-bd_sf"/>
</dbReference>
<dbReference type="AlphaFoldDB" id="A0A7Z0GJM6"/>
<dbReference type="EMBL" id="JACCFY010000001">
    <property type="protein sequence ID" value="NYJ76973.1"/>
    <property type="molecule type" value="Genomic_DNA"/>
</dbReference>
<proteinExistence type="predicted"/>
<dbReference type="InterPro" id="IPR046335">
    <property type="entry name" value="LacI/GalR-like_sensor"/>
</dbReference>
<evidence type="ECO:0000256" key="2">
    <source>
        <dbReference type="ARBA" id="ARBA00023125"/>
    </source>
</evidence>